<comment type="caution">
    <text evidence="1">The sequence shown here is derived from an EMBL/GenBank/DDBJ whole genome shotgun (WGS) entry which is preliminary data.</text>
</comment>
<dbReference type="EMBL" id="JBEPMO010000016">
    <property type="protein sequence ID" value="MET3732661.1"/>
    <property type="molecule type" value="Genomic_DNA"/>
</dbReference>
<name>A0ABV2LW30_9FLAO</name>
<sequence length="46" mass="5301">MTIGKFSEKDFEGELNNENDEEKQLLHVDRLSTEIQDFCVEGIVLS</sequence>
<gene>
    <name evidence="1" type="ORF">ABID46_002251</name>
</gene>
<evidence type="ECO:0000313" key="1">
    <source>
        <dbReference type="EMBL" id="MET3732661.1"/>
    </source>
</evidence>
<accession>A0ABV2LW30</accession>
<proteinExistence type="predicted"/>
<dbReference type="Proteomes" id="UP001549146">
    <property type="component" value="Unassembled WGS sequence"/>
</dbReference>
<reference evidence="1 2" key="1">
    <citation type="submission" date="2024-06" db="EMBL/GenBank/DDBJ databases">
        <title>Genomic Encyclopedia of Type Strains, Phase IV (KMG-IV): sequencing the most valuable type-strain genomes for metagenomic binning, comparative biology and taxonomic classification.</title>
        <authorList>
            <person name="Goeker M."/>
        </authorList>
    </citation>
    <scope>NUCLEOTIDE SEQUENCE [LARGE SCALE GENOMIC DNA]</scope>
    <source>
        <strain evidence="1 2">DSM 29388</strain>
    </source>
</reference>
<organism evidence="1 2">
    <name type="scientific">Moheibacter stercoris</name>
    <dbReference type="NCBI Taxonomy" id="1628251"/>
    <lineage>
        <taxon>Bacteria</taxon>
        <taxon>Pseudomonadati</taxon>
        <taxon>Bacteroidota</taxon>
        <taxon>Flavobacteriia</taxon>
        <taxon>Flavobacteriales</taxon>
        <taxon>Weeksellaceae</taxon>
        <taxon>Moheibacter</taxon>
    </lineage>
</organism>
<protein>
    <submittedName>
        <fullName evidence="1">Uncharacterized protein</fullName>
    </submittedName>
</protein>
<dbReference type="RefSeq" id="WP_354510092.1">
    <property type="nucleotide sequence ID" value="NZ_JBEPMO010000016.1"/>
</dbReference>
<evidence type="ECO:0000313" key="2">
    <source>
        <dbReference type="Proteomes" id="UP001549146"/>
    </source>
</evidence>
<keyword evidence="2" id="KW-1185">Reference proteome</keyword>